<dbReference type="RefSeq" id="WP_012362636.1">
    <property type="nucleotide sequence ID" value="NC_010547.1"/>
</dbReference>
<dbReference type="HOGENOM" id="CLU_2715615_0_0_3"/>
<dbReference type="OrthoDB" id="9799912at2"/>
<dbReference type="KEGG" id="cyt:cce_5082"/>
<protein>
    <submittedName>
        <fullName evidence="1">Uncharacterized protein</fullName>
    </submittedName>
</protein>
<keyword evidence="2" id="KW-1185">Reference proteome</keyword>
<sequence length="72" mass="8373">MLHQRLALWTCMHVISYRKLKNFIIKHGDVKESLDSWFKAVTSHAVTSKASFLVIHPLSEVNNLYFLVESKD</sequence>
<dbReference type="EMBL" id="CP000807">
    <property type="protein sequence ID" value="ACB54428.1"/>
    <property type="molecule type" value="Genomic_DNA"/>
</dbReference>
<organism evidence="1 2">
    <name type="scientific">Crocosphaera subtropica (strain ATCC 51142 / BH68)</name>
    <name type="common">Cyanothece sp. (strain ATCC 51142)</name>
    <dbReference type="NCBI Taxonomy" id="43989"/>
    <lineage>
        <taxon>Bacteria</taxon>
        <taxon>Bacillati</taxon>
        <taxon>Cyanobacteriota</taxon>
        <taxon>Cyanophyceae</taxon>
        <taxon>Oscillatoriophycideae</taxon>
        <taxon>Chroococcales</taxon>
        <taxon>Aphanothecaceae</taxon>
        <taxon>Crocosphaera</taxon>
        <taxon>Crocosphaera subtropica</taxon>
    </lineage>
</organism>
<accession>B1X2R7</accession>
<evidence type="ECO:0000313" key="1">
    <source>
        <dbReference type="EMBL" id="ACB54428.1"/>
    </source>
</evidence>
<gene>
    <name evidence="1" type="ordered locus">cce_5082</name>
</gene>
<dbReference type="AlphaFoldDB" id="B1X2R7"/>
<evidence type="ECO:0000313" key="2">
    <source>
        <dbReference type="Proteomes" id="UP000001203"/>
    </source>
</evidence>
<dbReference type="Proteomes" id="UP000001203">
    <property type="component" value="Chromosome linear"/>
</dbReference>
<name>B1X2R7_CROS5</name>
<proteinExistence type="predicted"/>
<dbReference type="STRING" id="43989.cce_5082"/>
<reference evidence="1 2" key="1">
    <citation type="journal article" date="2008" name="Proc. Natl. Acad. Sci. U.S.A.">
        <title>The genome of Cyanothece 51142, a unicellular diazotrophic cyanobacterium important in the marine nitrogen cycle.</title>
        <authorList>
            <person name="Welsh E.A."/>
            <person name="Liberton M."/>
            <person name="Stoeckel J."/>
            <person name="Loh T."/>
            <person name="Elvitigala T."/>
            <person name="Wang C."/>
            <person name="Wollam A."/>
            <person name="Fulton R.S."/>
            <person name="Clifton S.W."/>
            <person name="Jacobs J.M."/>
            <person name="Aurora R."/>
            <person name="Ghosh B.K."/>
            <person name="Sherman L.A."/>
            <person name="Smith R.D."/>
            <person name="Wilson R.K."/>
            <person name="Pakrasi H.B."/>
        </authorList>
    </citation>
    <scope>NUCLEOTIDE SEQUENCE [LARGE SCALE GENOMIC DNA]</scope>
    <source>
        <strain evidence="2">ATCC 51142 / BH68</strain>
    </source>
</reference>